<comment type="caution">
    <text evidence="1">The sequence shown here is derived from an EMBL/GenBank/DDBJ whole genome shotgun (WGS) entry which is preliminary data.</text>
</comment>
<accession>A0ABN8XNR6</accession>
<name>A0ABN8XNR6_RANTA</name>
<dbReference type="EMBL" id="CATKSN020000196">
    <property type="protein sequence ID" value="CAI9149249.1"/>
    <property type="molecule type" value="Genomic_DNA"/>
</dbReference>
<gene>
    <name evidence="1" type="ORF">MRATA1EN1_LOCUS30867</name>
</gene>
<evidence type="ECO:0000313" key="2">
    <source>
        <dbReference type="Proteomes" id="UP001176941"/>
    </source>
</evidence>
<organism evidence="1 2">
    <name type="scientific">Rangifer tarandus platyrhynchus</name>
    <name type="common">Svalbard reindeer</name>
    <dbReference type="NCBI Taxonomy" id="3082113"/>
    <lineage>
        <taxon>Eukaryota</taxon>
        <taxon>Metazoa</taxon>
        <taxon>Chordata</taxon>
        <taxon>Craniata</taxon>
        <taxon>Vertebrata</taxon>
        <taxon>Euteleostomi</taxon>
        <taxon>Mammalia</taxon>
        <taxon>Eutheria</taxon>
        <taxon>Laurasiatheria</taxon>
        <taxon>Artiodactyla</taxon>
        <taxon>Ruminantia</taxon>
        <taxon>Pecora</taxon>
        <taxon>Cervidae</taxon>
        <taxon>Odocoileinae</taxon>
        <taxon>Rangifer</taxon>
    </lineage>
</organism>
<dbReference type="Proteomes" id="UP001176941">
    <property type="component" value="Unassembled WGS sequence"/>
</dbReference>
<reference evidence="1" key="1">
    <citation type="submission" date="2023-04" db="EMBL/GenBank/DDBJ databases">
        <authorList>
            <consortium name="ELIXIR-Norway"/>
        </authorList>
    </citation>
    <scope>NUCLEOTIDE SEQUENCE [LARGE SCALE GENOMIC DNA]</scope>
</reference>
<evidence type="ECO:0000313" key="1">
    <source>
        <dbReference type="EMBL" id="CAI9149249.1"/>
    </source>
</evidence>
<sequence length="115" mass="13367">MRRPGRKRQGIVDAKPMRPAWRERVKDNLEAQTSAGVEEVEKRCRSFFAFDTASQLHGCIEERMRFASRQLVEPRWRLLALPSWFWSAGPVNSFQNRTIRFPPSPPVTQLLTEGL</sequence>
<protein>
    <submittedName>
        <fullName evidence="1">Uncharacterized protein</fullName>
    </submittedName>
</protein>
<keyword evidence="2" id="KW-1185">Reference proteome</keyword>
<proteinExistence type="predicted"/>